<protein>
    <recommendedName>
        <fullName evidence="1">Hydantoinase A/oxoprolinase domain-containing protein</fullName>
    </recommendedName>
</protein>
<feature type="domain" description="Hydantoinase A/oxoprolinase" evidence="1">
    <location>
        <begin position="2"/>
        <end position="225"/>
    </location>
</feature>
<keyword evidence="3" id="KW-1185">Reference proteome</keyword>
<sequence>MLLSGPAGGLRGAQFIGELAGRERLLTFDMGGTSTDVALIDGEVQLTGEGEIAGYPVGVPMVDMHTIGAGGGSIATVDAGGMLQVGPESAGADPGPACYGRGGSRVTVTDANLVLGRLQPDAFLGGNMSLDLAAATVVVDELAAGLKLTREEAAAGVIHLANEHMARALRVISVERGVDPRELTLTSFGGAGGLHVCALAEALGMDEALVPRHGGVLSALGMLAAPRGRQLSQTVTGLLHAIDVAMLDQHFDVLLSQGRSELLAEGVDESLIEAQRSVDLRYQGQSYTLNVPWCGMHESKASFHALHAQRYGHSLGMEVELVNVRVGVRGGASRVELQPLGEGDVEPFAHRPLYGVAEPVACYQRDALAAGSELSGPALITETVSTTWLAPGWHCRVDGYGNLLLRFV</sequence>
<organism evidence="2 3">
    <name type="scientific">Solemya pervernicosa gill symbiont</name>
    <dbReference type="NCBI Taxonomy" id="642797"/>
    <lineage>
        <taxon>Bacteria</taxon>
        <taxon>Pseudomonadati</taxon>
        <taxon>Pseudomonadota</taxon>
        <taxon>Gammaproteobacteria</taxon>
        <taxon>sulfur-oxidizing symbionts</taxon>
    </lineage>
</organism>
<dbReference type="GO" id="GO:0005829">
    <property type="term" value="C:cytosol"/>
    <property type="evidence" value="ECO:0007669"/>
    <property type="project" value="TreeGrafter"/>
</dbReference>
<name>A0A1T2L4A6_9GAMM</name>
<dbReference type="PANTHER" id="PTHR11365:SF23">
    <property type="entry name" value="HYPOTHETICAL 5-OXOPROLINASE (EUROFUNG)-RELATED"/>
    <property type="match status" value="1"/>
</dbReference>
<evidence type="ECO:0000313" key="2">
    <source>
        <dbReference type="EMBL" id="OOZ39904.1"/>
    </source>
</evidence>
<reference evidence="2 3" key="1">
    <citation type="submission" date="2016-11" db="EMBL/GenBank/DDBJ databases">
        <title>Mixed transmission modes and dynamic genome evolution in an obligate animal-bacterial symbiosis.</title>
        <authorList>
            <person name="Russell S.L."/>
            <person name="Corbett-Detig R.B."/>
            <person name="Cavanaugh C.M."/>
        </authorList>
    </citation>
    <scope>NUCLEOTIDE SEQUENCE [LARGE SCALE GENOMIC DNA]</scope>
    <source>
        <strain evidence="2">Sveles-Q1</strain>
    </source>
</reference>
<dbReference type="Proteomes" id="UP000191110">
    <property type="component" value="Unassembled WGS sequence"/>
</dbReference>
<dbReference type="GO" id="GO:0006749">
    <property type="term" value="P:glutathione metabolic process"/>
    <property type="evidence" value="ECO:0007669"/>
    <property type="project" value="TreeGrafter"/>
</dbReference>
<dbReference type="GO" id="GO:0017168">
    <property type="term" value="F:5-oxoprolinase (ATP-hydrolyzing) activity"/>
    <property type="evidence" value="ECO:0007669"/>
    <property type="project" value="TreeGrafter"/>
</dbReference>
<evidence type="ECO:0000313" key="3">
    <source>
        <dbReference type="Proteomes" id="UP000191110"/>
    </source>
</evidence>
<accession>A0A1T2L4A6</accession>
<proteinExistence type="predicted"/>
<evidence type="ECO:0000259" key="1">
    <source>
        <dbReference type="Pfam" id="PF01968"/>
    </source>
</evidence>
<dbReference type="Pfam" id="PF01968">
    <property type="entry name" value="Hydantoinase_A"/>
    <property type="match status" value="1"/>
</dbReference>
<dbReference type="EMBL" id="MPRL01000039">
    <property type="protein sequence ID" value="OOZ39904.1"/>
    <property type="molecule type" value="Genomic_DNA"/>
</dbReference>
<dbReference type="InterPro" id="IPR045079">
    <property type="entry name" value="Oxoprolinase-like"/>
</dbReference>
<gene>
    <name evidence="2" type="ORF">BOW53_09905</name>
</gene>
<comment type="caution">
    <text evidence="2">The sequence shown here is derived from an EMBL/GenBank/DDBJ whole genome shotgun (WGS) entry which is preliminary data.</text>
</comment>
<dbReference type="PANTHER" id="PTHR11365">
    <property type="entry name" value="5-OXOPROLINASE RELATED"/>
    <property type="match status" value="1"/>
</dbReference>
<dbReference type="AlphaFoldDB" id="A0A1T2L4A6"/>
<dbReference type="InterPro" id="IPR002821">
    <property type="entry name" value="Hydantoinase_A"/>
</dbReference>